<keyword evidence="4" id="KW-0067">ATP-binding</keyword>
<dbReference type="eggNOG" id="COG1120">
    <property type="taxonomic scope" value="Bacteria"/>
</dbReference>
<dbReference type="InterPro" id="IPR017871">
    <property type="entry name" value="ABC_transporter-like_CS"/>
</dbReference>
<keyword evidence="7" id="KW-1185">Reference proteome</keyword>
<evidence type="ECO:0000256" key="3">
    <source>
        <dbReference type="ARBA" id="ARBA00022741"/>
    </source>
</evidence>
<name>B9L929_NAUPA</name>
<comment type="similarity">
    <text evidence="1">Belongs to the ABC transporter superfamily.</text>
</comment>
<dbReference type="AlphaFoldDB" id="B9L929"/>
<dbReference type="SUPFAM" id="SSF52540">
    <property type="entry name" value="P-loop containing nucleoside triphosphate hydrolases"/>
    <property type="match status" value="1"/>
</dbReference>
<dbReference type="InterPro" id="IPR027417">
    <property type="entry name" value="P-loop_NTPase"/>
</dbReference>
<keyword evidence="3" id="KW-0547">Nucleotide-binding</keyword>
<dbReference type="Proteomes" id="UP000000448">
    <property type="component" value="Chromosome"/>
</dbReference>
<evidence type="ECO:0000256" key="1">
    <source>
        <dbReference type="ARBA" id="ARBA00005417"/>
    </source>
</evidence>
<dbReference type="Pfam" id="PF00005">
    <property type="entry name" value="ABC_tran"/>
    <property type="match status" value="1"/>
</dbReference>
<dbReference type="FunFam" id="3.40.50.300:FF:000134">
    <property type="entry name" value="Iron-enterobactin ABC transporter ATP-binding protein"/>
    <property type="match status" value="1"/>
</dbReference>
<evidence type="ECO:0000313" key="7">
    <source>
        <dbReference type="Proteomes" id="UP000000448"/>
    </source>
</evidence>
<dbReference type="GO" id="GO:0016887">
    <property type="term" value="F:ATP hydrolysis activity"/>
    <property type="evidence" value="ECO:0007669"/>
    <property type="project" value="InterPro"/>
</dbReference>
<dbReference type="PANTHER" id="PTHR42734:SF6">
    <property type="entry name" value="MOLYBDATE IMPORT ATP-BINDING PROTEIN MOLC"/>
    <property type="match status" value="1"/>
</dbReference>
<gene>
    <name evidence="6" type="ordered locus">NAMH_0733</name>
</gene>
<dbReference type="InterPro" id="IPR003593">
    <property type="entry name" value="AAA+_ATPase"/>
</dbReference>
<reference evidence="6 7" key="1">
    <citation type="journal article" date="2009" name="PLoS Genet.">
        <title>Adaptations to submarine hydrothermal environments exemplified by the genome of Nautilia profundicola.</title>
        <authorList>
            <person name="Campbell B.J."/>
            <person name="Smith J.L."/>
            <person name="Hanson T.E."/>
            <person name="Klotz M.G."/>
            <person name="Stein L.Y."/>
            <person name="Lee C.K."/>
            <person name="Wu D."/>
            <person name="Robinson J.M."/>
            <person name="Khouri H.M."/>
            <person name="Eisen J.A."/>
            <person name="Cary S.C."/>
        </authorList>
    </citation>
    <scope>NUCLEOTIDE SEQUENCE [LARGE SCALE GENOMIC DNA]</scope>
    <source>
        <strain evidence="7">ATCC BAA-1463 / DSM 18972 / AmH</strain>
    </source>
</reference>
<dbReference type="PROSITE" id="PS00211">
    <property type="entry name" value="ABC_TRANSPORTER_1"/>
    <property type="match status" value="1"/>
</dbReference>
<dbReference type="STRING" id="598659.NAMH_0733"/>
<accession>B9L929</accession>
<evidence type="ECO:0000256" key="4">
    <source>
        <dbReference type="ARBA" id="ARBA00022840"/>
    </source>
</evidence>
<proteinExistence type="inferred from homology"/>
<dbReference type="CDD" id="cd03214">
    <property type="entry name" value="ABC_Iron-Siderophores_B12_Hemin"/>
    <property type="match status" value="1"/>
</dbReference>
<dbReference type="InterPro" id="IPR050153">
    <property type="entry name" value="Metal_Ion_Import_ABC"/>
</dbReference>
<dbReference type="SMART" id="SM00382">
    <property type="entry name" value="AAA"/>
    <property type="match status" value="1"/>
</dbReference>
<dbReference type="OrthoDB" id="5515229at2"/>
<sequence length="251" mass="28489">MRFVVENLRFCYKSDKILDDISFELKRGDVVAILGVNGAGKSTLLKTIAKVVKPKKGTVYLGEEDIHKLDFSELGKKIGYVNQKSEGGYLNVFDTLLLGRKIYFKSSPKKEDLKRVEDILDKLDLKNKAFTPTNELSGGELQKVVIARALLQESEVLLLDEPTNNLDIKNQVEVLKLVREFSKEKKILSILVMHDINLALRFCDKFIFMKDGKIEAEGGREIITAELIKKIYNIDVDICSYRGIDVVVFKN</sequence>
<dbReference type="RefSeq" id="WP_015901994.1">
    <property type="nucleotide sequence ID" value="NC_012115.1"/>
</dbReference>
<dbReference type="HOGENOM" id="CLU_000604_1_11_7"/>
<evidence type="ECO:0000259" key="5">
    <source>
        <dbReference type="PROSITE" id="PS50893"/>
    </source>
</evidence>
<dbReference type="EMBL" id="CP001279">
    <property type="protein sequence ID" value="ACM92942.1"/>
    <property type="molecule type" value="Genomic_DNA"/>
</dbReference>
<feature type="domain" description="ABC transporter" evidence="5">
    <location>
        <begin position="3"/>
        <end position="236"/>
    </location>
</feature>
<dbReference type="PANTHER" id="PTHR42734">
    <property type="entry name" value="METAL TRANSPORT SYSTEM ATP-BINDING PROTEIN TM_0124-RELATED"/>
    <property type="match status" value="1"/>
</dbReference>
<keyword evidence="2" id="KW-0813">Transport</keyword>
<dbReference type="GO" id="GO:0005524">
    <property type="term" value="F:ATP binding"/>
    <property type="evidence" value="ECO:0007669"/>
    <property type="project" value="UniProtKB-KW"/>
</dbReference>
<dbReference type="InterPro" id="IPR003439">
    <property type="entry name" value="ABC_transporter-like_ATP-bd"/>
</dbReference>
<dbReference type="Gene3D" id="3.40.50.300">
    <property type="entry name" value="P-loop containing nucleotide triphosphate hydrolases"/>
    <property type="match status" value="1"/>
</dbReference>
<evidence type="ECO:0000313" key="6">
    <source>
        <dbReference type="EMBL" id="ACM92942.1"/>
    </source>
</evidence>
<evidence type="ECO:0000256" key="2">
    <source>
        <dbReference type="ARBA" id="ARBA00022448"/>
    </source>
</evidence>
<organism evidence="6 7">
    <name type="scientific">Nautilia profundicola (strain ATCC BAA-1463 / DSM 18972 / AmH)</name>
    <dbReference type="NCBI Taxonomy" id="598659"/>
    <lineage>
        <taxon>Bacteria</taxon>
        <taxon>Pseudomonadati</taxon>
        <taxon>Campylobacterota</taxon>
        <taxon>Epsilonproteobacteria</taxon>
        <taxon>Nautiliales</taxon>
        <taxon>Nautiliaceae</taxon>
        <taxon>Nautilia</taxon>
    </lineage>
</organism>
<dbReference type="KEGG" id="nam:NAMH_0733"/>
<protein>
    <submittedName>
        <fullName evidence="6">Iron ABC transporter ATPase subunit</fullName>
    </submittedName>
</protein>
<dbReference type="PROSITE" id="PS50893">
    <property type="entry name" value="ABC_TRANSPORTER_2"/>
    <property type="match status" value="1"/>
</dbReference>